<dbReference type="GeneID" id="102904255"/>
<dbReference type="PANTHER" id="PTHR35978:SF1">
    <property type="entry name" value="IQ DOMAIN-CONTAINING PROTEIN M"/>
    <property type="match status" value="1"/>
</dbReference>
<feature type="region of interest" description="Disordered" evidence="1">
    <location>
        <begin position="230"/>
        <end position="252"/>
    </location>
</feature>
<dbReference type="SMART" id="SM00015">
    <property type="entry name" value="IQ"/>
    <property type="match status" value="1"/>
</dbReference>
<dbReference type="RefSeq" id="XP_042133448.1">
    <property type="nucleotide sequence ID" value="XM_042277514.2"/>
</dbReference>
<dbReference type="OrthoDB" id="6288272at2759"/>
<feature type="region of interest" description="Disordered" evidence="1">
    <location>
        <begin position="89"/>
        <end position="111"/>
    </location>
</feature>
<keyword evidence="3" id="KW-1185">Reference proteome</keyword>
<reference evidence="2" key="3">
    <citation type="submission" date="2025-09" db="UniProtKB">
        <authorList>
            <consortium name="Ensembl"/>
        </authorList>
    </citation>
    <scope>IDENTIFICATION</scope>
</reference>
<evidence type="ECO:0000313" key="3">
    <source>
        <dbReference type="Proteomes" id="UP000694547"/>
    </source>
</evidence>
<reference evidence="2 3" key="1">
    <citation type="submission" date="2018-10" db="EMBL/GenBank/DDBJ databases">
        <title>Improved assembly of the deer mouse Peromyscus maniculatus genome.</title>
        <authorList>
            <person name="Lassance J.-M."/>
            <person name="Hoekstra H.E."/>
        </authorList>
    </citation>
    <scope>NUCLEOTIDE SEQUENCE [LARGE SCALE GENOMIC DNA]</scope>
</reference>
<evidence type="ECO:0000313" key="2">
    <source>
        <dbReference type="Ensembl" id="ENSPEMP00000020919.2"/>
    </source>
</evidence>
<accession>A0A8C8TZ48</accession>
<proteinExistence type="predicted"/>
<dbReference type="CTD" id="285423"/>
<dbReference type="Proteomes" id="UP000694547">
    <property type="component" value="Chromosome 5"/>
</dbReference>
<dbReference type="PROSITE" id="PS50096">
    <property type="entry name" value="IQ"/>
    <property type="match status" value="1"/>
</dbReference>
<dbReference type="PANTHER" id="PTHR35978">
    <property type="entry name" value="IQ DOMAIN-CONTAINING PROTEIN M"/>
    <property type="match status" value="1"/>
</dbReference>
<feature type="compositionally biased region" description="Basic and acidic residues" evidence="1">
    <location>
        <begin position="230"/>
        <end position="240"/>
    </location>
</feature>
<dbReference type="GeneTree" id="ENSGT00390000010038"/>
<sequence>MATVEAIPEGAEGSVLEATQQDFLQEAKSLIAQHYKRINENKPQVTSINVFKNKHQKPKTGRFIPFEIKKSEILDIVQEHRMVLRSINYPKDTSKCPPSEEDSEQISSSKPHVLNLKEKYQPEDPLQKEQVKLGKIITDIESVSKKMEKEKQLRLKKPRMLESFHSHVGLNLQNLTSSLGHLRGPAEKMLYDWRSFAWRRSSHPPHESTQSLAGSSGIFKDYYMKSYKKKELPTKPDQKPSKRAKAVPKSDKLDSKVKRIGPHIEIYQLFQERNKLIFTKRIVKLITITQAFIRGWLERKRLQRLKTKALYHGPNLKAVIMMYQFLIYRIRHRLGLWRTRQVINFGELEEWMDRKKFYETMFAKREDWQGLERSELMKYFNDCGHFPTQSQIDEYWDLFHRHSQGKYSEVIKKSNAIELLFTLYPPLGAKVNIGTRLRSTWLRPIVDGEEGYKYIVSGHPILKRANIQTAGRLVANSIRERKMRQFYKS</sequence>
<dbReference type="AlphaFoldDB" id="A0A8C8TZ48"/>
<dbReference type="Ensembl" id="ENSPEMT00000025272.2">
    <property type="protein sequence ID" value="ENSPEMP00000020919.2"/>
    <property type="gene ID" value="ENSPEMG00000018718.2"/>
</dbReference>
<organism evidence="2 3">
    <name type="scientific">Peromyscus maniculatus bairdii</name>
    <name type="common">Prairie deer mouse</name>
    <dbReference type="NCBI Taxonomy" id="230844"/>
    <lineage>
        <taxon>Eukaryota</taxon>
        <taxon>Metazoa</taxon>
        <taxon>Chordata</taxon>
        <taxon>Craniata</taxon>
        <taxon>Vertebrata</taxon>
        <taxon>Euteleostomi</taxon>
        <taxon>Mammalia</taxon>
        <taxon>Eutheria</taxon>
        <taxon>Euarchontoglires</taxon>
        <taxon>Glires</taxon>
        <taxon>Rodentia</taxon>
        <taxon>Myomorpha</taxon>
        <taxon>Muroidea</taxon>
        <taxon>Cricetidae</taxon>
        <taxon>Neotominae</taxon>
        <taxon>Peromyscus</taxon>
    </lineage>
</organism>
<gene>
    <name evidence="2" type="primary">Iqcm</name>
</gene>
<dbReference type="InterPro" id="IPR000048">
    <property type="entry name" value="IQ_motif_EF-hand-BS"/>
</dbReference>
<evidence type="ECO:0000256" key="1">
    <source>
        <dbReference type="SAM" id="MobiDB-lite"/>
    </source>
</evidence>
<name>A0A8C8TZ48_PERMB</name>
<reference evidence="2" key="2">
    <citation type="submission" date="2025-08" db="UniProtKB">
        <authorList>
            <consortium name="Ensembl"/>
        </authorList>
    </citation>
    <scope>IDENTIFICATION</scope>
</reference>
<protein>
    <submittedName>
        <fullName evidence="2">IQ motif containing M</fullName>
    </submittedName>
</protein>